<dbReference type="InterPro" id="IPR013087">
    <property type="entry name" value="Znf_C2H2_type"/>
</dbReference>
<evidence type="ECO:0000256" key="4">
    <source>
        <dbReference type="ARBA" id="ARBA00022722"/>
    </source>
</evidence>
<evidence type="ECO:0000256" key="3">
    <source>
        <dbReference type="ARBA" id="ARBA00022490"/>
    </source>
</evidence>
<keyword evidence="9" id="KW-0175">Coiled coil</keyword>
<dbReference type="STRING" id="86259.A0A4Z1P3B4"/>
<feature type="region of interest" description="Disordered" evidence="11">
    <location>
        <begin position="996"/>
        <end position="1034"/>
    </location>
</feature>
<feature type="compositionally biased region" description="Basic and acidic residues" evidence="11">
    <location>
        <begin position="999"/>
        <end position="1034"/>
    </location>
</feature>
<dbReference type="PROSITE" id="PS00028">
    <property type="entry name" value="ZINC_FINGER_C2H2_1"/>
    <property type="match status" value="1"/>
</dbReference>
<comment type="subcellular location">
    <subcellularLocation>
        <location evidence="1">Cytoplasm</location>
    </subcellularLocation>
</comment>
<feature type="region of interest" description="Disordered" evidence="11">
    <location>
        <begin position="425"/>
        <end position="455"/>
    </location>
</feature>
<keyword evidence="8" id="KW-0040">ANK repeat</keyword>
<dbReference type="EMBL" id="SNSC02000021">
    <property type="protein sequence ID" value="TID15138.1"/>
    <property type="molecule type" value="Genomic_DNA"/>
</dbReference>
<evidence type="ECO:0000259" key="13">
    <source>
        <dbReference type="PROSITE" id="PS52044"/>
    </source>
</evidence>
<dbReference type="InterPro" id="IPR041175">
    <property type="entry name" value="VLRF1/Vms1"/>
</dbReference>
<comment type="similarity">
    <text evidence="2 10">Belongs to the ANKZF1/VMS1 family.</text>
</comment>
<evidence type="ECO:0000256" key="10">
    <source>
        <dbReference type="PROSITE-ProRule" id="PRU01389"/>
    </source>
</evidence>
<feature type="region of interest" description="Disordered" evidence="11">
    <location>
        <begin position="858"/>
        <end position="882"/>
    </location>
</feature>
<dbReference type="OrthoDB" id="429841at2759"/>
<evidence type="ECO:0000259" key="12">
    <source>
        <dbReference type="PROSITE" id="PS51505"/>
    </source>
</evidence>
<dbReference type="GO" id="GO:0005737">
    <property type="term" value="C:cytoplasm"/>
    <property type="evidence" value="ECO:0007669"/>
    <property type="project" value="UniProtKB-SubCell"/>
</dbReference>
<evidence type="ECO:0000256" key="1">
    <source>
        <dbReference type="ARBA" id="ARBA00004496"/>
    </source>
</evidence>
<reference evidence="14 15" key="1">
    <citation type="submission" date="2019-04" db="EMBL/GenBank/DDBJ databases">
        <title>High contiguity whole genome sequence and gene annotation resource for two Venturia nashicola isolates.</title>
        <authorList>
            <person name="Prokchorchik M."/>
            <person name="Won K."/>
            <person name="Lee Y."/>
            <person name="Choi E.D."/>
            <person name="Segonzac C."/>
            <person name="Sohn K.H."/>
        </authorList>
    </citation>
    <scope>NUCLEOTIDE SEQUENCE [LARGE SCALE GENOMIC DNA]</scope>
    <source>
        <strain evidence="14 15">PRI2</strain>
    </source>
</reference>
<dbReference type="PANTHER" id="PTHR16036">
    <property type="entry name" value="ANKYRIN REPEAT AND ZINC FINGER DOMAIN-CONTAINING PROTEIN 1"/>
    <property type="match status" value="1"/>
</dbReference>
<dbReference type="Pfam" id="PF08313">
    <property type="entry name" value="SCA7"/>
    <property type="match status" value="1"/>
</dbReference>
<proteinExistence type="inferred from homology"/>
<feature type="region of interest" description="Disordered" evidence="11">
    <location>
        <begin position="151"/>
        <end position="238"/>
    </location>
</feature>
<dbReference type="Gene3D" id="1.25.40.20">
    <property type="entry name" value="Ankyrin repeat-containing domain"/>
    <property type="match status" value="1"/>
</dbReference>
<sequence>MFSITNGVRKAPKISTDRQKYTKLGLIDPSKYDTVFADEDKKPLKLKAKGSLAKQSTPGIWSGDNAVTGARGKRAKEKDTEKDGKDKATTGKDTTAIDPLMKPLDDKIAAAFPSGKPFEDSHEMVNCKHCKRPVLRSAAGQHIKDCLKKKQEKLQKKKEAKEAKDAAIRKEKNGGVSPAPEAEEGADPKRARKTALDLGDGTAKKSSKKRKADDEPKGASAKKRKKEDTKAKAAKAKGPVDVEKQCGVILSNGALCARSLTCKSHSMGAKRSVPGRSAPYDLLLAQYQKKNQAKQQRAAIDANAPLADEFEDAGKIDSDEEREAVMAAISRSYHNNPYTGSRLAGAPMNTFSLVAPVTKYKYHRMKDALRNALSGENGRHLFSTPASQAASTGIFGTGSAGLDSAGLHSAGLQSAGLQSSGLHDGFDHSRRASSVTAGRQNPMLPQNRKPSISGQIGPDVLQKPLYIFDLPEELLLSLSLKSNQINHKPEAASSPLASEERLGNPATTSKGTACNLCVLSFPTLQEQRDHVRSDLHSYNLKQKLKGLKPVNEQEFESLVGDLSSISGSESEETESEEEGKDSTLVNLLKKQAKISGNAGDEEQGERRLGQLKTGAGNAPLVWFESPSLPQNTSLGIYKAIFSKAEVEAPTGLADALRRRQIPSTTSQGKAVEGVSLGKKSPHYFLCMIGGGHFAAMIISVAPKLAKKNHERQADVLAHKTFHRYTTRRKQGGGQSSNDNAKGAANSAGAQIRRYNEVALQQEVRALLTEWKSLIDTAELIFVRATGNTNRNTLFGEYEERVLRLNDPRNRGFPFTTRRATQAELMRAFVELTRVKVSHVDEAALAAAAADQEKQALKAASSIPKKTAPPKLTEEEETATMHTSQLQTLIKRSKAPALLNYIKSNSLSPDFVFYPPGGTNHHSPTLLHLAASSASPALVTTLLTKADADPTMKNEDGKTAYEIAGDRSTRDAFRLARHSLGEAKWDWETANIGSSLSPEDVAKRTEEERKEKAIEDEKEAERRKGEVEKLKKQDVEREMQKIEGRLGKGKSLGVLESVAKKGAERREEEGRGMTPEMRMRLERERRARAAEARMGGGR</sequence>
<feature type="region of interest" description="Disordered" evidence="11">
    <location>
        <begin position="725"/>
        <end position="747"/>
    </location>
</feature>
<dbReference type="GO" id="GO:0016787">
    <property type="term" value="F:hydrolase activity"/>
    <property type="evidence" value="ECO:0007669"/>
    <property type="project" value="UniProtKB-KW"/>
</dbReference>
<dbReference type="AlphaFoldDB" id="A0A4Z1P3B4"/>
<organism evidence="14 15">
    <name type="scientific">Venturia nashicola</name>
    <dbReference type="NCBI Taxonomy" id="86259"/>
    <lineage>
        <taxon>Eukaryota</taxon>
        <taxon>Fungi</taxon>
        <taxon>Dikarya</taxon>
        <taxon>Ascomycota</taxon>
        <taxon>Pezizomycotina</taxon>
        <taxon>Dothideomycetes</taxon>
        <taxon>Pleosporomycetidae</taxon>
        <taxon>Venturiales</taxon>
        <taxon>Venturiaceae</taxon>
        <taxon>Venturia</taxon>
    </lineage>
</organism>
<keyword evidence="3 10" id="KW-0963">Cytoplasm</keyword>
<feature type="compositionally biased region" description="Basic and acidic residues" evidence="11">
    <location>
        <begin position="151"/>
        <end position="173"/>
    </location>
</feature>
<evidence type="ECO:0000256" key="6">
    <source>
        <dbReference type="ARBA" id="ARBA00022759"/>
    </source>
</evidence>
<evidence type="ECO:0000313" key="14">
    <source>
        <dbReference type="EMBL" id="TID15138.1"/>
    </source>
</evidence>
<evidence type="ECO:0000256" key="5">
    <source>
        <dbReference type="ARBA" id="ARBA00022737"/>
    </source>
</evidence>
<feature type="compositionally biased region" description="Basic and acidic residues" evidence="11">
    <location>
        <begin position="76"/>
        <end position="90"/>
    </location>
</feature>
<dbReference type="PROSITE" id="PS52044">
    <property type="entry name" value="VLRF1"/>
    <property type="match status" value="1"/>
</dbReference>
<dbReference type="Gene3D" id="6.10.140.1270">
    <property type="match status" value="1"/>
</dbReference>
<evidence type="ECO:0000256" key="2">
    <source>
        <dbReference type="ARBA" id="ARBA00009262"/>
    </source>
</evidence>
<feature type="compositionally biased region" description="Basic and acidic residues" evidence="11">
    <location>
        <begin position="1057"/>
        <end position="1080"/>
    </location>
</feature>
<evidence type="ECO:0000256" key="8">
    <source>
        <dbReference type="ARBA" id="ARBA00023043"/>
    </source>
</evidence>
<dbReference type="InterPro" id="IPR047139">
    <property type="entry name" value="ANKZ1/VMS1"/>
</dbReference>
<gene>
    <name evidence="14" type="ORF">E6O75_ATG08391</name>
</gene>
<feature type="active site" evidence="10">
    <location>
        <position position="734"/>
    </location>
</feature>
<dbReference type="GO" id="GO:0036503">
    <property type="term" value="P:ERAD pathway"/>
    <property type="evidence" value="ECO:0007669"/>
    <property type="project" value="TreeGrafter"/>
</dbReference>
<dbReference type="SUPFAM" id="SSF48403">
    <property type="entry name" value="Ankyrin repeat"/>
    <property type="match status" value="1"/>
</dbReference>
<keyword evidence="15" id="KW-1185">Reference proteome</keyword>
<comment type="caution">
    <text evidence="14">The sequence shown here is derived from an EMBL/GenBank/DDBJ whole genome shotgun (WGS) entry which is preliminary data.</text>
</comment>
<name>A0A4Z1P3B4_9PEZI</name>
<feature type="region of interest" description="Disordered" evidence="11">
    <location>
        <begin position="561"/>
        <end position="582"/>
    </location>
</feature>
<dbReference type="Pfam" id="PF18826">
    <property type="entry name" value="bVLRF1"/>
    <property type="match status" value="1"/>
</dbReference>
<evidence type="ECO:0000256" key="7">
    <source>
        <dbReference type="ARBA" id="ARBA00022801"/>
    </source>
</evidence>
<feature type="domain" description="SCA7" evidence="12">
    <location>
        <begin position="233"/>
        <end position="299"/>
    </location>
</feature>
<dbReference type="InterPro" id="IPR036770">
    <property type="entry name" value="Ankyrin_rpt-contain_sf"/>
</dbReference>
<comment type="domain">
    <text evidence="10">The VLRF1 domain mediates binding to the 60S ribosomal subunit.</text>
</comment>
<feature type="compositionally biased region" description="Acidic residues" evidence="11">
    <location>
        <begin position="569"/>
        <end position="579"/>
    </location>
</feature>
<feature type="domain" description="VLRF1" evidence="13">
    <location>
        <begin position="679"/>
        <end position="834"/>
    </location>
</feature>
<feature type="region of interest" description="Disordered" evidence="11">
    <location>
        <begin position="48"/>
        <end position="101"/>
    </location>
</feature>
<evidence type="ECO:0000256" key="11">
    <source>
        <dbReference type="SAM" id="MobiDB-lite"/>
    </source>
</evidence>
<feature type="region of interest" description="Disordered" evidence="11">
    <location>
        <begin position="1"/>
        <end position="20"/>
    </location>
</feature>
<keyword evidence="4 10" id="KW-0540">Nuclease</keyword>
<dbReference type="Proteomes" id="UP000298493">
    <property type="component" value="Unassembled WGS sequence"/>
</dbReference>
<dbReference type="GO" id="GO:0004519">
    <property type="term" value="F:endonuclease activity"/>
    <property type="evidence" value="ECO:0007669"/>
    <property type="project" value="UniProtKB-KW"/>
</dbReference>
<dbReference type="PANTHER" id="PTHR16036:SF2">
    <property type="entry name" value="TRNA ENDONUCLEASE ANKZF1"/>
    <property type="match status" value="1"/>
</dbReference>
<evidence type="ECO:0000256" key="9">
    <source>
        <dbReference type="ARBA" id="ARBA00023054"/>
    </source>
</evidence>
<keyword evidence="6 10" id="KW-0255">Endonuclease</keyword>
<keyword evidence="7 10" id="KW-0378">Hydrolase</keyword>
<protein>
    <submittedName>
        <fullName evidence="14">Cytoplasmic tRNA 2-thiolation protein 1</fullName>
    </submittedName>
</protein>
<keyword evidence="5" id="KW-0677">Repeat</keyword>
<feature type="region of interest" description="Disordered" evidence="11">
    <location>
        <begin position="1052"/>
        <end position="1080"/>
    </location>
</feature>
<dbReference type="PROSITE" id="PS51505">
    <property type="entry name" value="SCA7"/>
    <property type="match status" value="1"/>
</dbReference>
<accession>A0A4Z1P3B4</accession>
<dbReference type="InterPro" id="IPR013243">
    <property type="entry name" value="SCA7_dom"/>
</dbReference>
<feature type="region of interest" description="Disordered" evidence="11">
    <location>
        <begin position="489"/>
        <end position="508"/>
    </location>
</feature>
<evidence type="ECO:0000313" key="15">
    <source>
        <dbReference type="Proteomes" id="UP000298493"/>
    </source>
</evidence>